<dbReference type="Proteomes" id="UP000796880">
    <property type="component" value="Unassembled WGS sequence"/>
</dbReference>
<proteinExistence type="predicted"/>
<dbReference type="EMBL" id="VOIH02000005">
    <property type="protein sequence ID" value="KAF3445855.1"/>
    <property type="molecule type" value="Genomic_DNA"/>
</dbReference>
<accession>A0A8K0H521</accession>
<dbReference type="AlphaFoldDB" id="A0A8K0H521"/>
<name>A0A8K0H521_9ROSA</name>
<protein>
    <submittedName>
        <fullName evidence="1">Uncharacterized protein</fullName>
    </submittedName>
</protein>
<evidence type="ECO:0000313" key="1">
    <source>
        <dbReference type="EMBL" id="KAF3445855.1"/>
    </source>
</evidence>
<comment type="caution">
    <text evidence="1">The sequence shown here is derived from an EMBL/GenBank/DDBJ whole genome shotgun (WGS) entry which is preliminary data.</text>
</comment>
<evidence type="ECO:0000313" key="2">
    <source>
        <dbReference type="Proteomes" id="UP000796880"/>
    </source>
</evidence>
<keyword evidence="2" id="KW-1185">Reference proteome</keyword>
<dbReference type="OrthoDB" id="952894at2759"/>
<sequence length="554" mass="62061">MANTHTKMGIDVRSTTSDLGAAPNRTVFNTNVGKTVEITLESVQTPSCHSMVPRHITSWADVFGDSNDELGDDAYDISLERETLSGNRDLQIVPSPYLSVFGIAVDLLKSGGCRGADLWLSSSNWPVEQQLRLGIEGIAGLELQPWLWMGIELVAFLRSLDSHTTSLLVSWFYAFVMMDEENKGNSTQSDDHLIGKVRNDRAVQMQSIPSEAVYMQSTSNEAMSMQGLPKPPSFTTVVNGAPSFAAMINGNPIQPVEIIDNSNMPTRKGNFISVRVNEVAYKERINLCQFSLIARVVLSKGEKPWKYDDLYLKLQNFWKLDKWKLISLGRMYFHVLLHSKEDRKKVWSQGSLNLKPGHSVGRCHMVYKWVPPVTKPLETSKNEVKSTTQTVSSDLGDTFDDLDDELSQRKVGFQRIFQEGSSLEDVRILLSEEQIISVNILMVGGQQVLSFMCGHVFPGHRKKLWADLRNFADSIDHPWAVIENFNAILGAHERSGGGPPISSSCSDFRVAMEAISLLPIDMHRAFLTWVRRGTCGYVQSKLDRFFCNDSCLEV</sequence>
<organism evidence="1 2">
    <name type="scientific">Rhamnella rubrinervis</name>
    <dbReference type="NCBI Taxonomy" id="2594499"/>
    <lineage>
        <taxon>Eukaryota</taxon>
        <taxon>Viridiplantae</taxon>
        <taxon>Streptophyta</taxon>
        <taxon>Embryophyta</taxon>
        <taxon>Tracheophyta</taxon>
        <taxon>Spermatophyta</taxon>
        <taxon>Magnoliopsida</taxon>
        <taxon>eudicotyledons</taxon>
        <taxon>Gunneridae</taxon>
        <taxon>Pentapetalae</taxon>
        <taxon>rosids</taxon>
        <taxon>fabids</taxon>
        <taxon>Rosales</taxon>
        <taxon>Rhamnaceae</taxon>
        <taxon>rhamnoid group</taxon>
        <taxon>Rhamneae</taxon>
        <taxon>Rhamnella</taxon>
    </lineage>
</organism>
<reference evidence="1" key="1">
    <citation type="submission" date="2020-03" db="EMBL/GenBank/DDBJ databases">
        <title>A high-quality chromosome-level genome assembly of a woody plant with both climbing and erect habits, Rhamnella rubrinervis.</title>
        <authorList>
            <person name="Lu Z."/>
            <person name="Yang Y."/>
            <person name="Zhu X."/>
            <person name="Sun Y."/>
        </authorList>
    </citation>
    <scope>NUCLEOTIDE SEQUENCE</scope>
    <source>
        <strain evidence="1">BYM</strain>
        <tissue evidence="1">Leaf</tissue>
    </source>
</reference>
<gene>
    <name evidence="1" type="ORF">FNV43_RR11032</name>
</gene>